<evidence type="ECO:0008006" key="3">
    <source>
        <dbReference type="Google" id="ProtNLM"/>
    </source>
</evidence>
<proteinExistence type="predicted"/>
<accession>A0A0D7VYL3</accession>
<keyword evidence="2" id="KW-1185">Reference proteome</keyword>
<sequence length="123" mass="14101">MKKTFKLSFGVIKILYPNLAEVIVNEGIIMNEIMVDEYHDFLLTNLETPFNLIINKQNSYSYTYGAQKSIADLKEINAMAVVVATSGSLLSTETLMGVNEHKKWNLKIFRTREEALEWLLNLN</sequence>
<dbReference type="RefSeq" id="WP_044626909.1">
    <property type="nucleotide sequence ID" value="NZ_JTDV01000011.1"/>
</dbReference>
<reference evidence="1 2" key="1">
    <citation type="journal article" date="2015" name="Antonie Van Leeuwenhoek">
        <title>Tamlana nanhaiensis sp. nov., isolated from surface seawater collected from the South China Sea.</title>
        <authorList>
            <person name="Liu X."/>
            <person name="Lai Q."/>
            <person name="Du Y."/>
            <person name="Li G."/>
            <person name="Sun F."/>
            <person name="Shao Z."/>
        </authorList>
    </citation>
    <scope>NUCLEOTIDE SEQUENCE [LARGE SCALE GENOMIC DNA]</scope>
    <source>
        <strain evidence="1 2">FHC16</strain>
    </source>
</reference>
<evidence type="ECO:0000313" key="1">
    <source>
        <dbReference type="EMBL" id="KJD31970.1"/>
    </source>
</evidence>
<name>A0A0D7VYL3_9FLAO</name>
<dbReference type="OrthoDB" id="1443546at2"/>
<organism evidence="1 2">
    <name type="scientific">Neotamlana nanhaiensis</name>
    <dbReference type="NCBI Taxonomy" id="1382798"/>
    <lineage>
        <taxon>Bacteria</taxon>
        <taxon>Pseudomonadati</taxon>
        <taxon>Bacteroidota</taxon>
        <taxon>Flavobacteriia</taxon>
        <taxon>Flavobacteriales</taxon>
        <taxon>Flavobacteriaceae</taxon>
        <taxon>Neotamlana</taxon>
    </lineage>
</organism>
<dbReference type="STRING" id="1382798.PK35_12550"/>
<comment type="caution">
    <text evidence="1">The sequence shown here is derived from an EMBL/GenBank/DDBJ whole genome shotgun (WGS) entry which is preliminary data.</text>
</comment>
<dbReference type="AlphaFoldDB" id="A0A0D7VYL3"/>
<protein>
    <recommendedName>
        <fullName evidence="3">STAS/SEC14 domain-containing protein</fullName>
    </recommendedName>
</protein>
<gene>
    <name evidence="1" type="ORF">PK35_12550</name>
</gene>
<dbReference type="EMBL" id="JTDV01000011">
    <property type="protein sequence ID" value="KJD31970.1"/>
    <property type="molecule type" value="Genomic_DNA"/>
</dbReference>
<dbReference type="PATRIC" id="fig|1382798.3.peg.1067"/>
<evidence type="ECO:0000313" key="2">
    <source>
        <dbReference type="Proteomes" id="UP000032361"/>
    </source>
</evidence>
<dbReference type="Proteomes" id="UP000032361">
    <property type="component" value="Unassembled WGS sequence"/>
</dbReference>